<proteinExistence type="predicted"/>
<dbReference type="Gene3D" id="1.20.120.1220">
    <property type="match status" value="1"/>
</dbReference>
<dbReference type="Pfam" id="PF01478">
    <property type="entry name" value="Peptidase_A24"/>
    <property type="match status" value="1"/>
</dbReference>
<keyword evidence="1" id="KW-0472">Membrane</keyword>
<dbReference type="GO" id="GO:0016020">
    <property type="term" value="C:membrane"/>
    <property type="evidence" value="ECO:0007669"/>
    <property type="project" value="InterPro"/>
</dbReference>
<evidence type="ECO:0000313" key="4">
    <source>
        <dbReference type="Proteomes" id="UP000014400"/>
    </source>
</evidence>
<name>S3BF76_9BURK</name>
<keyword evidence="4" id="KW-1185">Reference proteome</keyword>
<dbReference type="RefSeq" id="WP_016474583.1">
    <property type="nucleotide sequence ID" value="NZ_KE150480.1"/>
</dbReference>
<organism evidence="3 4">
    <name type="scientific">Sutterella wadsworthensis HGA0223</name>
    <dbReference type="NCBI Taxonomy" id="1203554"/>
    <lineage>
        <taxon>Bacteria</taxon>
        <taxon>Pseudomonadati</taxon>
        <taxon>Pseudomonadota</taxon>
        <taxon>Betaproteobacteria</taxon>
        <taxon>Burkholderiales</taxon>
        <taxon>Sutterellaceae</taxon>
        <taxon>Sutterella</taxon>
    </lineage>
</organism>
<comment type="caution">
    <text evidence="3">The sequence shown here is derived from an EMBL/GenBank/DDBJ whole genome shotgun (WGS) entry which is preliminary data.</text>
</comment>
<dbReference type="STRING" id="1203554.HMPREF1476_01357"/>
<sequence length="187" mass="19231">MNALGVWGQFFSMAILGLVLWAAVSDLLFRRIPNAAVVSIVLVEAAALAAAALGGNGGAALGLLQSGSVWAVGVLIAGFLLYLTGRMGAGDVKLAAVLSFWAGSEALLFLILLSLVGGLMVLGLPILRMIETKTGFWAERLAEAFGRPLECTPIGLLGGEAQKGLPYGLAIAAGFAAVQFGVFSHIF</sequence>
<keyword evidence="1" id="KW-1133">Transmembrane helix</keyword>
<evidence type="ECO:0000259" key="2">
    <source>
        <dbReference type="Pfam" id="PF01478"/>
    </source>
</evidence>
<dbReference type="EMBL" id="ATCF01000018">
    <property type="protein sequence ID" value="EPD99086.1"/>
    <property type="molecule type" value="Genomic_DNA"/>
</dbReference>
<dbReference type="InterPro" id="IPR000045">
    <property type="entry name" value="Prepilin_IV_endopep_pep"/>
</dbReference>
<feature type="transmembrane region" description="Helical" evidence="1">
    <location>
        <begin position="36"/>
        <end position="55"/>
    </location>
</feature>
<reference evidence="3 4" key="1">
    <citation type="submission" date="2013-04" db="EMBL/GenBank/DDBJ databases">
        <title>The Genome Sequence of Sutterella wadsworthensis HGA0223.</title>
        <authorList>
            <consortium name="The Broad Institute Genomics Platform"/>
            <person name="Earl A."/>
            <person name="Ward D."/>
            <person name="Feldgarden M."/>
            <person name="Gevers D."/>
            <person name="Schmidt T.M."/>
            <person name="Dover J."/>
            <person name="Dai D."/>
            <person name="Walker B."/>
            <person name="Young S."/>
            <person name="Zeng Q."/>
            <person name="Gargeya S."/>
            <person name="Fitzgerald M."/>
            <person name="Haas B."/>
            <person name="Abouelleil A."/>
            <person name="Allen A.W."/>
            <person name="Alvarado L."/>
            <person name="Arachchi H.M."/>
            <person name="Berlin A.M."/>
            <person name="Chapman S.B."/>
            <person name="Gainer-Dewar J."/>
            <person name="Goldberg J."/>
            <person name="Griggs A."/>
            <person name="Gujja S."/>
            <person name="Hansen M."/>
            <person name="Howarth C."/>
            <person name="Imamovic A."/>
            <person name="Ireland A."/>
            <person name="Larimer J."/>
            <person name="McCowan C."/>
            <person name="Murphy C."/>
            <person name="Pearson M."/>
            <person name="Poon T.W."/>
            <person name="Priest M."/>
            <person name="Roberts A."/>
            <person name="Saif S."/>
            <person name="Shea T."/>
            <person name="Sisk P."/>
            <person name="Sykes S."/>
            <person name="Wortman J."/>
            <person name="Nusbaum C."/>
            <person name="Birren B."/>
        </authorList>
    </citation>
    <scope>NUCLEOTIDE SEQUENCE [LARGE SCALE GENOMIC DNA]</scope>
    <source>
        <strain evidence="3 4">HGA0223</strain>
    </source>
</reference>
<dbReference type="GO" id="GO:0004190">
    <property type="term" value="F:aspartic-type endopeptidase activity"/>
    <property type="evidence" value="ECO:0007669"/>
    <property type="project" value="InterPro"/>
</dbReference>
<keyword evidence="1" id="KW-0812">Transmembrane</keyword>
<dbReference type="eggNOG" id="COG4960">
    <property type="taxonomic scope" value="Bacteria"/>
</dbReference>
<dbReference type="Proteomes" id="UP000014400">
    <property type="component" value="Unassembled WGS sequence"/>
</dbReference>
<gene>
    <name evidence="3" type="ORF">HMPREF1476_01357</name>
</gene>
<dbReference type="PATRIC" id="fig|1203554.3.peg.1419"/>
<feature type="domain" description="Prepilin type IV endopeptidase peptidase" evidence="2">
    <location>
        <begin position="14"/>
        <end position="121"/>
    </location>
</feature>
<evidence type="ECO:0000313" key="3">
    <source>
        <dbReference type="EMBL" id="EPD99086.1"/>
    </source>
</evidence>
<dbReference type="AlphaFoldDB" id="S3BF76"/>
<accession>S3BF76</accession>
<feature type="transmembrane region" description="Helical" evidence="1">
    <location>
        <begin position="106"/>
        <end position="127"/>
    </location>
</feature>
<dbReference type="HOGENOM" id="CLU_057101_9_2_4"/>
<feature type="transmembrane region" description="Helical" evidence="1">
    <location>
        <begin position="67"/>
        <end position="85"/>
    </location>
</feature>
<feature type="transmembrane region" description="Helical" evidence="1">
    <location>
        <begin position="165"/>
        <end position="186"/>
    </location>
</feature>
<evidence type="ECO:0000256" key="1">
    <source>
        <dbReference type="SAM" id="Phobius"/>
    </source>
</evidence>
<feature type="transmembrane region" description="Helical" evidence="1">
    <location>
        <begin position="6"/>
        <end position="24"/>
    </location>
</feature>
<protein>
    <recommendedName>
        <fullName evidence="2">Prepilin type IV endopeptidase peptidase domain-containing protein</fullName>
    </recommendedName>
</protein>